<gene>
    <name evidence="1" type="ORF">ALC60_07782</name>
</gene>
<protein>
    <submittedName>
        <fullName evidence="1">Uncharacterized protein</fullName>
    </submittedName>
</protein>
<dbReference type="AlphaFoldDB" id="A0A151WYU5"/>
<evidence type="ECO:0000313" key="1">
    <source>
        <dbReference type="EMBL" id="KYQ53054.1"/>
    </source>
</evidence>
<evidence type="ECO:0000313" key="2">
    <source>
        <dbReference type="Proteomes" id="UP000075809"/>
    </source>
</evidence>
<keyword evidence="2" id="KW-1185">Reference proteome</keyword>
<name>A0A151WYU5_9HYME</name>
<proteinExistence type="predicted"/>
<dbReference type="EMBL" id="KQ982649">
    <property type="protein sequence ID" value="KYQ53054.1"/>
    <property type="molecule type" value="Genomic_DNA"/>
</dbReference>
<reference evidence="1 2" key="1">
    <citation type="submission" date="2015-09" db="EMBL/GenBank/DDBJ databases">
        <title>Trachymyrmex zeteki WGS genome.</title>
        <authorList>
            <person name="Nygaard S."/>
            <person name="Hu H."/>
            <person name="Boomsma J."/>
            <person name="Zhang G."/>
        </authorList>
    </citation>
    <scope>NUCLEOTIDE SEQUENCE [LARGE SCALE GENOMIC DNA]</scope>
    <source>
        <strain evidence="1">Tzet28-1</strain>
        <tissue evidence="1">Whole body</tissue>
    </source>
</reference>
<sequence>MPRDAQQAKIAEDLQCFTRKFFQIAVYYIKLLKSSVHAKKTVLFDQSQWRIDELKHSHIQWIQSGPFLDRHALVSQIREGNAETGQIRILTTDSLNSRSDLTAYYPTRVTEISCDFLAIPRRRGD</sequence>
<organism evidence="1 2">
    <name type="scientific">Mycetomoellerius zeteki</name>
    <dbReference type="NCBI Taxonomy" id="64791"/>
    <lineage>
        <taxon>Eukaryota</taxon>
        <taxon>Metazoa</taxon>
        <taxon>Ecdysozoa</taxon>
        <taxon>Arthropoda</taxon>
        <taxon>Hexapoda</taxon>
        <taxon>Insecta</taxon>
        <taxon>Pterygota</taxon>
        <taxon>Neoptera</taxon>
        <taxon>Endopterygota</taxon>
        <taxon>Hymenoptera</taxon>
        <taxon>Apocrita</taxon>
        <taxon>Aculeata</taxon>
        <taxon>Formicoidea</taxon>
        <taxon>Formicidae</taxon>
        <taxon>Myrmicinae</taxon>
        <taxon>Mycetomoellerius</taxon>
    </lineage>
</organism>
<dbReference type="Proteomes" id="UP000075809">
    <property type="component" value="Unassembled WGS sequence"/>
</dbReference>
<accession>A0A151WYU5</accession>